<keyword evidence="1" id="KW-0472">Membrane</keyword>
<accession>A0A5B9M4I9</accession>
<keyword evidence="1" id="KW-0812">Transmembrane</keyword>
<sequence>MEIPVVTGLILGGIISLMVKIGLDEFAKNRAKLAESEQAYQAALSELRAYPNDSEKRENALRLGREFSRLSREDNKETVYDELAIKNDIDAACAGSFVEAGRDEVECPSCAELVLRKAVRCKHCGHDLAFLVAGV</sequence>
<dbReference type="RefSeq" id="WP_147866003.1">
    <property type="nucleotide sequence ID" value="NZ_CP036264.1"/>
</dbReference>
<dbReference type="AlphaFoldDB" id="A0A5B9M4I9"/>
<dbReference type="EMBL" id="CP036264">
    <property type="protein sequence ID" value="QEF96148.1"/>
    <property type="molecule type" value="Genomic_DNA"/>
</dbReference>
<dbReference type="Proteomes" id="UP000321353">
    <property type="component" value="Chromosome"/>
</dbReference>
<proteinExistence type="predicted"/>
<keyword evidence="3" id="KW-1185">Reference proteome</keyword>
<protein>
    <recommendedName>
        <fullName evidence="4">Zinc ribbon domain-containing protein</fullName>
    </recommendedName>
</protein>
<evidence type="ECO:0000313" key="3">
    <source>
        <dbReference type="Proteomes" id="UP000321353"/>
    </source>
</evidence>
<dbReference type="KEGG" id="smam:Mal15_01740"/>
<feature type="transmembrane region" description="Helical" evidence="1">
    <location>
        <begin position="6"/>
        <end position="23"/>
    </location>
</feature>
<evidence type="ECO:0000256" key="1">
    <source>
        <dbReference type="SAM" id="Phobius"/>
    </source>
</evidence>
<organism evidence="2 3">
    <name type="scientific">Stieleria maiorica</name>
    <dbReference type="NCBI Taxonomy" id="2795974"/>
    <lineage>
        <taxon>Bacteria</taxon>
        <taxon>Pseudomonadati</taxon>
        <taxon>Planctomycetota</taxon>
        <taxon>Planctomycetia</taxon>
        <taxon>Pirellulales</taxon>
        <taxon>Pirellulaceae</taxon>
        <taxon>Stieleria</taxon>
    </lineage>
</organism>
<gene>
    <name evidence="2" type="ORF">Mal15_01740</name>
</gene>
<evidence type="ECO:0008006" key="4">
    <source>
        <dbReference type="Google" id="ProtNLM"/>
    </source>
</evidence>
<reference evidence="2 3" key="1">
    <citation type="submission" date="2019-02" db="EMBL/GenBank/DDBJ databases">
        <title>Planctomycetal bacteria perform biofilm scaping via a novel small molecule.</title>
        <authorList>
            <person name="Jeske O."/>
            <person name="Boedeker C."/>
            <person name="Wiegand S."/>
            <person name="Breitling P."/>
            <person name="Kallscheuer N."/>
            <person name="Jogler M."/>
            <person name="Rohde M."/>
            <person name="Petersen J."/>
            <person name="Medema M.H."/>
            <person name="Surup F."/>
            <person name="Jogler C."/>
        </authorList>
    </citation>
    <scope>NUCLEOTIDE SEQUENCE [LARGE SCALE GENOMIC DNA]</scope>
    <source>
        <strain evidence="2 3">Mal15</strain>
    </source>
</reference>
<evidence type="ECO:0000313" key="2">
    <source>
        <dbReference type="EMBL" id="QEF96148.1"/>
    </source>
</evidence>
<keyword evidence="1" id="KW-1133">Transmembrane helix</keyword>
<name>A0A5B9M4I9_9BACT</name>